<evidence type="ECO:0000256" key="1">
    <source>
        <dbReference type="SAM" id="MobiDB-lite"/>
    </source>
</evidence>
<reference evidence="3" key="5">
    <citation type="submission" date="2015-06" db="UniProtKB">
        <authorList>
            <consortium name="EnsemblFungi"/>
        </authorList>
    </citation>
    <scope>IDENTIFICATION</scope>
    <source>
        <strain evidence="3">ATCC 64411</strain>
    </source>
</reference>
<dbReference type="OrthoDB" id="10409634at2759"/>
<protein>
    <submittedName>
        <fullName evidence="2 3">Uncharacterized protein</fullName>
    </submittedName>
</protein>
<sequence>MCIRWGAVFRCRGCGKAYLVVEPYDTQVYWERCEKAMGSLHRRPCYQAFGKTPASDYKRFEGDCTAPGRPCPRTRVEMFKPSPMPPPPPCVGQVQLRQIGTASLGKGAATPPSRSWLVSAFGWLTVGAARPPSVSGSLHGEAGEGTSSGSVGPRLPAGCLVLPDDDEEFISHL</sequence>
<dbReference type="Proteomes" id="UP000011715">
    <property type="component" value="Unassembled WGS sequence"/>
</dbReference>
<evidence type="ECO:0000313" key="3">
    <source>
        <dbReference type="EnsemblFungi" id="MAPG_01267T0"/>
    </source>
</evidence>
<evidence type="ECO:0000313" key="4">
    <source>
        <dbReference type="Proteomes" id="UP000011715"/>
    </source>
</evidence>
<dbReference type="EMBL" id="GL876966">
    <property type="protein sequence ID" value="KLU82191.1"/>
    <property type="molecule type" value="Genomic_DNA"/>
</dbReference>
<organism evidence="3 4">
    <name type="scientific">Magnaporthiopsis poae (strain ATCC 64411 / 73-15)</name>
    <name type="common">Kentucky bluegrass fungus</name>
    <name type="synonym">Magnaporthe poae</name>
    <dbReference type="NCBI Taxonomy" id="644358"/>
    <lineage>
        <taxon>Eukaryota</taxon>
        <taxon>Fungi</taxon>
        <taxon>Dikarya</taxon>
        <taxon>Ascomycota</taxon>
        <taxon>Pezizomycotina</taxon>
        <taxon>Sordariomycetes</taxon>
        <taxon>Sordariomycetidae</taxon>
        <taxon>Magnaporthales</taxon>
        <taxon>Magnaporthaceae</taxon>
        <taxon>Magnaporthiopsis</taxon>
    </lineage>
</organism>
<dbReference type="VEuPathDB" id="FungiDB:MAPG_01267"/>
<feature type="region of interest" description="Disordered" evidence="1">
    <location>
        <begin position="132"/>
        <end position="158"/>
    </location>
</feature>
<reference evidence="2" key="2">
    <citation type="submission" date="2010-05" db="EMBL/GenBank/DDBJ databases">
        <title>The Genome Sequence of Magnaporthe poae strain ATCC 64411.</title>
        <authorList>
            <consortium name="The Broad Institute Genome Sequencing Platform"/>
            <consortium name="Broad Institute Genome Sequencing Center for Infectious Disease"/>
            <person name="Ma L.-J."/>
            <person name="Dead R."/>
            <person name="Young S."/>
            <person name="Zeng Q."/>
            <person name="Koehrsen M."/>
            <person name="Alvarado L."/>
            <person name="Berlin A."/>
            <person name="Chapman S.B."/>
            <person name="Chen Z."/>
            <person name="Freedman E."/>
            <person name="Gellesch M."/>
            <person name="Goldberg J."/>
            <person name="Griggs A."/>
            <person name="Gujja S."/>
            <person name="Heilman E.R."/>
            <person name="Heiman D."/>
            <person name="Hepburn T."/>
            <person name="Howarth C."/>
            <person name="Jen D."/>
            <person name="Larson L."/>
            <person name="Mehta T."/>
            <person name="Neiman D."/>
            <person name="Pearson M."/>
            <person name="Roberts A."/>
            <person name="Saif S."/>
            <person name="Shea T."/>
            <person name="Shenoy N."/>
            <person name="Sisk P."/>
            <person name="Stolte C."/>
            <person name="Sykes S."/>
            <person name="Walk T."/>
            <person name="White J."/>
            <person name="Yandava C."/>
            <person name="Haas B."/>
            <person name="Nusbaum C."/>
            <person name="Birren B."/>
        </authorList>
    </citation>
    <scope>NUCLEOTIDE SEQUENCE</scope>
    <source>
        <strain evidence="2">ATCC 64411</strain>
    </source>
</reference>
<reference evidence="2" key="3">
    <citation type="submission" date="2011-03" db="EMBL/GenBank/DDBJ databases">
        <title>Annotation of Magnaporthe poae ATCC 64411.</title>
        <authorList>
            <person name="Ma L.-J."/>
            <person name="Dead R."/>
            <person name="Young S.K."/>
            <person name="Zeng Q."/>
            <person name="Gargeya S."/>
            <person name="Fitzgerald M."/>
            <person name="Haas B."/>
            <person name="Abouelleil A."/>
            <person name="Alvarado L."/>
            <person name="Arachchi H.M."/>
            <person name="Berlin A."/>
            <person name="Brown A."/>
            <person name="Chapman S.B."/>
            <person name="Chen Z."/>
            <person name="Dunbar C."/>
            <person name="Freedman E."/>
            <person name="Gearin G."/>
            <person name="Gellesch M."/>
            <person name="Goldberg J."/>
            <person name="Griggs A."/>
            <person name="Gujja S."/>
            <person name="Heiman D."/>
            <person name="Howarth C."/>
            <person name="Larson L."/>
            <person name="Lui A."/>
            <person name="MacDonald P.J.P."/>
            <person name="Mehta T."/>
            <person name="Montmayeur A."/>
            <person name="Murphy C."/>
            <person name="Neiman D."/>
            <person name="Pearson M."/>
            <person name="Priest M."/>
            <person name="Roberts A."/>
            <person name="Saif S."/>
            <person name="Shea T."/>
            <person name="Shenoy N."/>
            <person name="Sisk P."/>
            <person name="Stolte C."/>
            <person name="Sykes S."/>
            <person name="Yandava C."/>
            <person name="Wortman J."/>
            <person name="Nusbaum C."/>
            <person name="Birren B."/>
        </authorList>
    </citation>
    <scope>NUCLEOTIDE SEQUENCE</scope>
    <source>
        <strain evidence="2">ATCC 64411</strain>
    </source>
</reference>
<proteinExistence type="predicted"/>
<gene>
    <name evidence="2" type="ORF">MAPG_01267</name>
</gene>
<dbReference type="EMBL" id="ADBL01000294">
    <property type="status" value="NOT_ANNOTATED_CDS"/>
    <property type="molecule type" value="Genomic_DNA"/>
</dbReference>
<name>A0A0C4DN88_MAGP6</name>
<accession>A0A0C4DN88</accession>
<reference evidence="3" key="4">
    <citation type="journal article" date="2015" name="G3 (Bethesda)">
        <title>Genome sequences of three phytopathogenic species of the Magnaporthaceae family of fungi.</title>
        <authorList>
            <person name="Okagaki L.H."/>
            <person name="Nunes C.C."/>
            <person name="Sailsbery J."/>
            <person name="Clay B."/>
            <person name="Brown D."/>
            <person name="John T."/>
            <person name="Oh Y."/>
            <person name="Young N."/>
            <person name="Fitzgerald M."/>
            <person name="Haas B.J."/>
            <person name="Zeng Q."/>
            <person name="Young S."/>
            <person name="Adiconis X."/>
            <person name="Fan L."/>
            <person name="Levin J.Z."/>
            <person name="Mitchell T.K."/>
            <person name="Okubara P.A."/>
            <person name="Farman M.L."/>
            <person name="Kohn L.M."/>
            <person name="Birren B."/>
            <person name="Ma L.-J."/>
            <person name="Dean R.A."/>
        </authorList>
    </citation>
    <scope>NUCLEOTIDE SEQUENCE</scope>
    <source>
        <strain evidence="3">ATCC 64411 / 73-15</strain>
    </source>
</reference>
<dbReference type="EnsemblFungi" id="MAPG_01267T0">
    <property type="protein sequence ID" value="MAPG_01267T0"/>
    <property type="gene ID" value="MAPG_01267"/>
</dbReference>
<dbReference type="eggNOG" id="ENOG502RN5F">
    <property type="taxonomic scope" value="Eukaryota"/>
</dbReference>
<evidence type="ECO:0000313" key="2">
    <source>
        <dbReference type="EMBL" id="KLU82191.1"/>
    </source>
</evidence>
<keyword evidence="4" id="KW-1185">Reference proteome</keyword>
<reference evidence="4" key="1">
    <citation type="submission" date="2010-05" db="EMBL/GenBank/DDBJ databases">
        <title>The genome sequence of Magnaporthe poae strain ATCC 64411.</title>
        <authorList>
            <person name="Ma L.-J."/>
            <person name="Dead R."/>
            <person name="Young S."/>
            <person name="Zeng Q."/>
            <person name="Koehrsen M."/>
            <person name="Alvarado L."/>
            <person name="Berlin A."/>
            <person name="Chapman S.B."/>
            <person name="Chen Z."/>
            <person name="Freedman E."/>
            <person name="Gellesch M."/>
            <person name="Goldberg J."/>
            <person name="Griggs A."/>
            <person name="Gujja S."/>
            <person name="Heilman E.R."/>
            <person name="Heiman D."/>
            <person name="Hepburn T."/>
            <person name="Howarth C."/>
            <person name="Jen D."/>
            <person name="Larson L."/>
            <person name="Mehta T."/>
            <person name="Neiman D."/>
            <person name="Pearson M."/>
            <person name="Roberts A."/>
            <person name="Saif S."/>
            <person name="Shea T."/>
            <person name="Shenoy N."/>
            <person name="Sisk P."/>
            <person name="Stolte C."/>
            <person name="Sykes S."/>
            <person name="Walk T."/>
            <person name="White J."/>
            <person name="Yandava C."/>
            <person name="Haas B."/>
            <person name="Nusbaum C."/>
            <person name="Birren B."/>
        </authorList>
    </citation>
    <scope>NUCLEOTIDE SEQUENCE [LARGE SCALE GENOMIC DNA]</scope>
    <source>
        <strain evidence="4">ATCC 64411 / 73-15</strain>
    </source>
</reference>
<dbReference type="AlphaFoldDB" id="A0A0C4DN88"/>